<feature type="compositionally biased region" description="Basic residues" evidence="1">
    <location>
        <begin position="19"/>
        <end position="29"/>
    </location>
</feature>
<keyword evidence="3" id="KW-1185">Reference proteome</keyword>
<name>A0A545AKI1_9ACTN</name>
<reference evidence="2 3" key="1">
    <citation type="submission" date="2019-07" db="EMBL/GenBank/DDBJ databases">
        <title>Cryptosporangium phraense sp. nov., isolated from plant litter.</title>
        <authorList>
            <person name="Suriyachadkun C."/>
        </authorList>
    </citation>
    <scope>NUCLEOTIDE SEQUENCE [LARGE SCALE GENOMIC DNA]</scope>
    <source>
        <strain evidence="2 3">A-T 5661</strain>
    </source>
</reference>
<evidence type="ECO:0000313" key="2">
    <source>
        <dbReference type="EMBL" id="TQS41833.1"/>
    </source>
</evidence>
<sequence>MVAAAQGCGAPSETSPRPGSRRGRPRPSRSTRPSATELAAAARPATASSCPSGRRRRPARRRPDPVLVRFGYHDDAIAEPCDLEAPDFTRRRFDTPDR</sequence>
<feature type="compositionally biased region" description="Low complexity" evidence="1">
    <location>
        <begin position="30"/>
        <end position="52"/>
    </location>
</feature>
<comment type="caution">
    <text evidence="2">The sequence shown here is derived from an EMBL/GenBank/DDBJ whole genome shotgun (WGS) entry which is preliminary data.</text>
</comment>
<protein>
    <submittedName>
        <fullName evidence="2">Uncharacterized protein</fullName>
    </submittedName>
</protein>
<dbReference type="EMBL" id="VIRS01000022">
    <property type="protein sequence ID" value="TQS41833.1"/>
    <property type="molecule type" value="Genomic_DNA"/>
</dbReference>
<feature type="region of interest" description="Disordered" evidence="1">
    <location>
        <begin position="1"/>
        <end position="66"/>
    </location>
</feature>
<dbReference type="InParanoid" id="A0A545AKI1"/>
<dbReference type="Proteomes" id="UP000317982">
    <property type="component" value="Unassembled WGS sequence"/>
</dbReference>
<gene>
    <name evidence="2" type="ORF">FL583_27780</name>
</gene>
<organism evidence="2 3">
    <name type="scientific">Cryptosporangium phraense</name>
    <dbReference type="NCBI Taxonomy" id="2593070"/>
    <lineage>
        <taxon>Bacteria</taxon>
        <taxon>Bacillati</taxon>
        <taxon>Actinomycetota</taxon>
        <taxon>Actinomycetes</taxon>
        <taxon>Cryptosporangiales</taxon>
        <taxon>Cryptosporangiaceae</taxon>
        <taxon>Cryptosporangium</taxon>
    </lineage>
</organism>
<accession>A0A545AKI1</accession>
<evidence type="ECO:0000256" key="1">
    <source>
        <dbReference type="SAM" id="MobiDB-lite"/>
    </source>
</evidence>
<proteinExistence type="predicted"/>
<dbReference type="AlphaFoldDB" id="A0A545AKI1"/>
<evidence type="ECO:0000313" key="3">
    <source>
        <dbReference type="Proteomes" id="UP000317982"/>
    </source>
</evidence>